<dbReference type="Gene3D" id="3.90.350.10">
    <property type="entry name" value="Transposase Inhibitor Protein From Tn5, Chain A, domain 1"/>
    <property type="match status" value="1"/>
</dbReference>
<keyword evidence="4" id="KW-1185">Reference proteome</keyword>
<dbReference type="InterPro" id="IPR014735">
    <property type="entry name" value="Transposase_Tn5-like_N"/>
</dbReference>
<dbReference type="EMBL" id="FMAI01000071">
    <property type="protein sequence ID" value="SCB56075.1"/>
    <property type="molecule type" value="Genomic_DNA"/>
</dbReference>
<dbReference type="Pfam" id="PF14706">
    <property type="entry name" value="Tnp_DNA_bind"/>
    <property type="match status" value="1"/>
</dbReference>
<reference evidence="4" key="1">
    <citation type="submission" date="2016-08" db="EMBL/GenBank/DDBJ databases">
        <authorList>
            <person name="Varghese N."/>
            <person name="Submissions Spin"/>
        </authorList>
    </citation>
    <scope>NUCLEOTIDE SEQUENCE [LARGE SCALE GENOMIC DNA]</scope>
    <source>
        <strain evidence="4">ERR11</strain>
    </source>
</reference>
<dbReference type="PANTHER" id="PTHR37319:SF1">
    <property type="entry name" value="TRANSPOSASE TN5 DIMERISATION DOMAIN-CONTAINING PROTEIN"/>
    <property type="match status" value="1"/>
</dbReference>
<organism evidence="3 4">
    <name type="scientific">Bradyrhizobium shewense</name>
    <dbReference type="NCBI Taxonomy" id="1761772"/>
    <lineage>
        <taxon>Bacteria</taxon>
        <taxon>Pseudomonadati</taxon>
        <taxon>Pseudomonadota</taxon>
        <taxon>Alphaproteobacteria</taxon>
        <taxon>Hyphomicrobiales</taxon>
        <taxon>Nitrobacteraceae</taxon>
        <taxon>Bradyrhizobium</taxon>
    </lineage>
</organism>
<evidence type="ECO:0000313" key="4">
    <source>
        <dbReference type="Proteomes" id="UP000199184"/>
    </source>
</evidence>
<keyword evidence="3" id="KW-0238">DNA-binding</keyword>
<dbReference type="EMBL" id="FMAI01000074">
    <property type="protein sequence ID" value="SCB56094.1"/>
    <property type="molecule type" value="Genomic_DNA"/>
</dbReference>
<accession>A0A1C3XVM3</accession>
<evidence type="ECO:0000259" key="1">
    <source>
        <dbReference type="Pfam" id="PF14706"/>
    </source>
</evidence>
<dbReference type="GO" id="GO:0003677">
    <property type="term" value="F:DNA binding"/>
    <property type="evidence" value="ECO:0007669"/>
    <property type="project" value="UniProtKB-KW"/>
</dbReference>
<reference evidence="3" key="2">
    <citation type="submission" date="2016-08" db="EMBL/GenBank/DDBJ databases">
        <authorList>
            <person name="Seilhamer J.J."/>
        </authorList>
    </citation>
    <scope>NUCLEOTIDE SEQUENCE [LARGE SCALE GENOMIC DNA]</scope>
    <source>
        <strain evidence="3">ERR11</strain>
    </source>
</reference>
<gene>
    <name evidence="2" type="ORF">GA0061098_10719</name>
    <name evidence="3" type="ORF">GA0061098_10741</name>
</gene>
<dbReference type="Proteomes" id="UP000199184">
    <property type="component" value="Unassembled WGS sequence"/>
</dbReference>
<feature type="domain" description="Transposase Tn5-like N-terminal" evidence="1">
    <location>
        <begin position="21"/>
        <end position="78"/>
    </location>
</feature>
<dbReference type="InterPro" id="IPR038215">
    <property type="entry name" value="TN5-like_N_sf"/>
</dbReference>
<dbReference type="Gene3D" id="1.10.246.40">
    <property type="entry name" value="Tn5 transposase, domain 1"/>
    <property type="match status" value="1"/>
</dbReference>
<proteinExistence type="predicted"/>
<dbReference type="InterPro" id="IPR047768">
    <property type="entry name" value="Tn5p-like"/>
</dbReference>
<dbReference type="InterPro" id="IPR012337">
    <property type="entry name" value="RNaseH-like_sf"/>
</dbReference>
<evidence type="ECO:0000313" key="3">
    <source>
        <dbReference type="EMBL" id="SCB56094.1"/>
    </source>
</evidence>
<dbReference type="RefSeq" id="WP_245323996.1">
    <property type="nucleotide sequence ID" value="NZ_FMAI01000071.1"/>
</dbReference>
<dbReference type="AlphaFoldDB" id="A0A1C3XVM3"/>
<dbReference type="SUPFAM" id="SSF53098">
    <property type="entry name" value="Ribonuclease H-like"/>
    <property type="match status" value="1"/>
</dbReference>
<protein>
    <submittedName>
        <fullName evidence="3">Transposase DNA-binding</fullName>
    </submittedName>
</protein>
<evidence type="ECO:0000313" key="2">
    <source>
        <dbReference type="EMBL" id="SCB56075.1"/>
    </source>
</evidence>
<name>A0A1C3XVM3_9BRAD</name>
<sequence>MGLTSRARDEKAHRLASDAVTWFDREAALCEFQDARLGERFRMLLEQIGGDIGQSIPMVCRDWANTKAAYRFFSNERVSEADILSGHFKSTRERIAAAKGPVLVLHDTTEFTYQRERPDLIGMIKRIPKGNSRRLDGKPQTYTTCGILMHSSLAMTLEGLPLGLSAVKFWTRKKFRGVAALRREVNLTRIPIETKESIRWLENLKQSTELFEKPSKCIHIGDREADIMSCFAPWQAVAVSSFDFDSDPR</sequence>
<dbReference type="PANTHER" id="PTHR37319">
    <property type="entry name" value="TRANSPOSASE"/>
    <property type="match status" value="1"/>
</dbReference>